<dbReference type="CDD" id="cd02966">
    <property type="entry name" value="TlpA_like_family"/>
    <property type="match status" value="1"/>
</dbReference>
<feature type="signal peptide" evidence="1">
    <location>
        <begin position="1"/>
        <end position="23"/>
    </location>
</feature>
<keyword evidence="1" id="KW-0732">Signal</keyword>
<dbReference type="PANTHER" id="PTHR42852:SF13">
    <property type="entry name" value="PROTEIN DIPZ"/>
    <property type="match status" value="1"/>
</dbReference>
<sequence length="165" mass="18694">MNIKHIKHALAIVLLACCSLAQAEIDAGDNQPLPDLRWSDGKTEHSLYAIDGKPKILHFWAAWCIPCREEMPEVIEWRKQHPDIEVLALSLDERIAQTEHFIKKFGLDMPPLLLHEQDSRALGVPVVPYTLFVSEDNRFVGSYLGVAPWGDPGYTEQVRELLLGE</sequence>
<feature type="domain" description="Thioredoxin" evidence="2">
    <location>
        <begin position="25"/>
        <end position="163"/>
    </location>
</feature>
<accession>A0A0S2TH80</accession>
<dbReference type="InterPro" id="IPR013766">
    <property type="entry name" value="Thioredoxin_domain"/>
</dbReference>
<protein>
    <recommendedName>
        <fullName evidence="2">Thioredoxin domain-containing protein</fullName>
    </recommendedName>
</protein>
<organism evidence="3 4">
    <name type="scientific">Candidatus Tenderia electrophaga</name>
    <dbReference type="NCBI Taxonomy" id="1748243"/>
    <lineage>
        <taxon>Bacteria</taxon>
        <taxon>Pseudomonadati</taxon>
        <taxon>Pseudomonadota</taxon>
        <taxon>Gammaproteobacteria</taxon>
        <taxon>Candidatus Tenderiales</taxon>
        <taxon>Candidatus Tenderiaceae</taxon>
        <taxon>Candidatus Tenderia</taxon>
    </lineage>
</organism>
<proteinExistence type="predicted"/>
<dbReference type="InterPro" id="IPR000866">
    <property type="entry name" value="AhpC/TSA"/>
</dbReference>
<evidence type="ECO:0000256" key="1">
    <source>
        <dbReference type="SAM" id="SignalP"/>
    </source>
</evidence>
<dbReference type="PANTHER" id="PTHR42852">
    <property type="entry name" value="THIOL:DISULFIDE INTERCHANGE PROTEIN DSBE"/>
    <property type="match status" value="1"/>
</dbReference>
<dbReference type="InterPro" id="IPR036249">
    <property type="entry name" value="Thioredoxin-like_sf"/>
</dbReference>
<dbReference type="SUPFAM" id="SSF52833">
    <property type="entry name" value="Thioredoxin-like"/>
    <property type="match status" value="1"/>
</dbReference>
<dbReference type="Pfam" id="PF00578">
    <property type="entry name" value="AhpC-TSA"/>
    <property type="match status" value="1"/>
</dbReference>
<evidence type="ECO:0000313" key="4">
    <source>
        <dbReference type="Proteomes" id="UP000055136"/>
    </source>
</evidence>
<dbReference type="GO" id="GO:0016491">
    <property type="term" value="F:oxidoreductase activity"/>
    <property type="evidence" value="ECO:0007669"/>
    <property type="project" value="InterPro"/>
</dbReference>
<dbReference type="GO" id="GO:0016209">
    <property type="term" value="F:antioxidant activity"/>
    <property type="evidence" value="ECO:0007669"/>
    <property type="project" value="InterPro"/>
</dbReference>
<dbReference type="KEGG" id="tee:Tel_15860"/>
<dbReference type="Gene3D" id="3.40.30.10">
    <property type="entry name" value="Glutaredoxin"/>
    <property type="match status" value="1"/>
</dbReference>
<dbReference type="AlphaFoldDB" id="A0A0S2TH80"/>
<evidence type="ECO:0000259" key="2">
    <source>
        <dbReference type="PROSITE" id="PS51352"/>
    </source>
</evidence>
<dbReference type="EMBL" id="CP013099">
    <property type="protein sequence ID" value="ALP54506.1"/>
    <property type="molecule type" value="Genomic_DNA"/>
</dbReference>
<dbReference type="PROSITE" id="PS51352">
    <property type="entry name" value="THIOREDOXIN_2"/>
    <property type="match status" value="1"/>
</dbReference>
<dbReference type="Proteomes" id="UP000055136">
    <property type="component" value="Chromosome"/>
</dbReference>
<dbReference type="STRING" id="1748243.Tel_15860"/>
<keyword evidence="4" id="KW-1185">Reference proteome</keyword>
<dbReference type="InterPro" id="IPR050553">
    <property type="entry name" value="Thioredoxin_ResA/DsbE_sf"/>
</dbReference>
<evidence type="ECO:0000313" key="3">
    <source>
        <dbReference type="EMBL" id="ALP54506.1"/>
    </source>
</evidence>
<name>A0A0S2TH80_9GAMM</name>
<gene>
    <name evidence="3" type="ORF">Tel_15860</name>
</gene>
<feature type="chain" id="PRO_5006604992" description="Thioredoxin domain-containing protein" evidence="1">
    <location>
        <begin position="24"/>
        <end position="165"/>
    </location>
</feature>
<reference evidence="3" key="1">
    <citation type="submission" date="2015-10" db="EMBL/GenBank/DDBJ databases">
        <title>Description of Candidatus Tenderia electrophaga gen. nov, sp. nov., an Uncultivated Electroautotroph from a Biocathode Enrichment.</title>
        <authorList>
            <person name="Eddie B.J."/>
            <person name="Malanoski A.P."/>
            <person name="Wang Z."/>
            <person name="Hall R.J."/>
            <person name="Oh S.D."/>
            <person name="Heiner C."/>
            <person name="Lin B."/>
            <person name="Strycharz-Glaven S.M."/>
        </authorList>
    </citation>
    <scope>NUCLEOTIDE SEQUENCE [LARGE SCALE GENOMIC DNA]</scope>
    <source>
        <strain evidence="3">NRL1</strain>
    </source>
</reference>